<feature type="domain" description="C2H2-type" evidence="14">
    <location>
        <begin position="497"/>
        <end position="524"/>
    </location>
</feature>
<dbReference type="FunFam" id="3.30.160.60:FF:000706">
    <property type="entry name" value="Zinc finger protein"/>
    <property type="match status" value="1"/>
</dbReference>
<dbReference type="Proteomes" id="UP000228934">
    <property type="component" value="Unassembled WGS sequence"/>
</dbReference>
<keyword evidence="11" id="KW-0539">Nucleus</keyword>
<dbReference type="GO" id="GO:0005634">
    <property type="term" value="C:nucleus"/>
    <property type="evidence" value="ECO:0007669"/>
    <property type="project" value="UniProtKB-SubCell"/>
</dbReference>
<dbReference type="Pfam" id="PF01352">
    <property type="entry name" value="KRAB"/>
    <property type="match status" value="1"/>
</dbReference>
<dbReference type="FunFam" id="3.30.160.60:FF:000624">
    <property type="entry name" value="zinc finger protein 697"/>
    <property type="match status" value="1"/>
</dbReference>
<feature type="domain" description="C2H2-type" evidence="14">
    <location>
        <begin position="357"/>
        <end position="384"/>
    </location>
</feature>
<organism evidence="16 17">
    <name type="scientific">Aquarana catesbeiana</name>
    <name type="common">American bullfrog</name>
    <name type="synonym">Rana catesbeiana</name>
    <dbReference type="NCBI Taxonomy" id="8400"/>
    <lineage>
        <taxon>Eukaryota</taxon>
        <taxon>Metazoa</taxon>
        <taxon>Chordata</taxon>
        <taxon>Craniata</taxon>
        <taxon>Vertebrata</taxon>
        <taxon>Euteleostomi</taxon>
        <taxon>Amphibia</taxon>
        <taxon>Batrachia</taxon>
        <taxon>Anura</taxon>
        <taxon>Neobatrachia</taxon>
        <taxon>Ranoidea</taxon>
        <taxon>Ranidae</taxon>
        <taxon>Aquarana</taxon>
    </lineage>
</organism>
<dbReference type="InterPro" id="IPR036051">
    <property type="entry name" value="KRAB_dom_sf"/>
</dbReference>
<feature type="domain" description="C2H2-type" evidence="14">
    <location>
        <begin position="330"/>
        <end position="353"/>
    </location>
</feature>
<keyword evidence="17" id="KW-1185">Reference proteome</keyword>
<feature type="domain" description="KRAB" evidence="15">
    <location>
        <begin position="189"/>
        <end position="263"/>
    </location>
</feature>
<protein>
    <submittedName>
        <fullName evidence="16">Uncharacterized protein</fullName>
    </submittedName>
</protein>
<dbReference type="OrthoDB" id="6077919at2759"/>
<feature type="domain" description="C2H2-type" evidence="14">
    <location>
        <begin position="469"/>
        <end position="496"/>
    </location>
</feature>
<evidence type="ECO:0000259" key="14">
    <source>
        <dbReference type="PROSITE" id="PS50157"/>
    </source>
</evidence>
<dbReference type="GO" id="GO:0000978">
    <property type="term" value="F:RNA polymerase II cis-regulatory region sequence-specific DNA binding"/>
    <property type="evidence" value="ECO:0007669"/>
    <property type="project" value="TreeGrafter"/>
</dbReference>
<evidence type="ECO:0000256" key="8">
    <source>
        <dbReference type="ARBA" id="ARBA00023015"/>
    </source>
</evidence>
<keyword evidence="6 12" id="KW-0863">Zinc-finger</keyword>
<keyword evidence="5" id="KW-0677">Repeat</keyword>
<dbReference type="SMART" id="SM00355">
    <property type="entry name" value="ZnF_C2H2"/>
    <property type="match status" value="8"/>
</dbReference>
<keyword evidence="7" id="KW-0862">Zinc</keyword>
<evidence type="ECO:0000256" key="13">
    <source>
        <dbReference type="SAM" id="MobiDB-lite"/>
    </source>
</evidence>
<dbReference type="Gene3D" id="6.10.140.140">
    <property type="match status" value="1"/>
</dbReference>
<evidence type="ECO:0000313" key="16">
    <source>
        <dbReference type="EMBL" id="PIO16025.1"/>
    </source>
</evidence>
<dbReference type="AlphaFoldDB" id="A0A2G9QKG1"/>
<dbReference type="PANTHER" id="PTHR23235:SF142">
    <property type="entry name" value="ZINC FINGER PROTEIN 384"/>
    <property type="match status" value="1"/>
</dbReference>
<evidence type="ECO:0000256" key="10">
    <source>
        <dbReference type="ARBA" id="ARBA00023163"/>
    </source>
</evidence>
<keyword evidence="4" id="KW-0479">Metal-binding</keyword>
<evidence type="ECO:0000256" key="4">
    <source>
        <dbReference type="ARBA" id="ARBA00022723"/>
    </source>
</evidence>
<evidence type="ECO:0000259" key="15">
    <source>
        <dbReference type="PROSITE" id="PS50805"/>
    </source>
</evidence>
<evidence type="ECO:0000256" key="5">
    <source>
        <dbReference type="ARBA" id="ARBA00022737"/>
    </source>
</evidence>
<dbReference type="FunFam" id="3.30.160.60:FF:002274">
    <property type="entry name" value="Zinc finger protein 432"/>
    <property type="match status" value="1"/>
</dbReference>
<dbReference type="FunFam" id="3.30.160.60:FF:000812">
    <property type="entry name" value="zinc finger protein 23 isoform X2"/>
    <property type="match status" value="1"/>
</dbReference>
<dbReference type="SUPFAM" id="SSF57667">
    <property type="entry name" value="beta-beta-alpha zinc fingers"/>
    <property type="match status" value="5"/>
</dbReference>
<feature type="domain" description="C2H2-type" evidence="14">
    <location>
        <begin position="525"/>
        <end position="549"/>
    </location>
</feature>
<dbReference type="InterPro" id="IPR036236">
    <property type="entry name" value="Znf_C2H2_sf"/>
</dbReference>
<dbReference type="GO" id="GO:0000981">
    <property type="term" value="F:DNA-binding transcription factor activity, RNA polymerase II-specific"/>
    <property type="evidence" value="ECO:0007669"/>
    <property type="project" value="TreeGrafter"/>
</dbReference>
<dbReference type="PROSITE" id="PS50157">
    <property type="entry name" value="ZINC_FINGER_C2H2_2"/>
    <property type="match status" value="8"/>
</dbReference>
<comment type="function">
    <text evidence="1">May be involved in transcriptional regulation.</text>
</comment>
<dbReference type="InterPro" id="IPR001909">
    <property type="entry name" value="KRAB"/>
</dbReference>
<gene>
    <name evidence="16" type="ORF">AB205_0158780</name>
</gene>
<dbReference type="Pfam" id="PF00096">
    <property type="entry name" value="zf-C2H2"/>
    <property type="match status" value="7"/>
</dbReference>
<sequence length="549" mass="62232">MSTVHACRRQWCRRTERAVSEGDHAVTDAGVKSSLLWPVTASEQRYPEVTPIMAATEEVNEGRFGGFNLSPDNSQFIICLQRGVSCADHMTTSMKMIEEDQSHMTERILDLTLEIIYLLIGEGYAVVKKTSGEYVTSSRHHHLSEGWRGTPRHITVPSSVPLTPLCDKKKNILEVTNKMMELLTGEVPIRCQDVTVYFSMEEWEYLEGHKDLYKNVMTEDQPPLTLPEGPKIENILEGDLILSSDYYVENDDIALNAPEVNDMSHITHYRPYHVETSMDPSNPEESSDQSHPVTSDIHLHSHSADWLTPSSIPKESFLSHGRFPTGESSLICLACGKYFSLKSELLLHLKTHTDVTFSCSACGKSFTEEIELLLHQKIHTGENPFSCSECGKHFTRKAYLLIHQRIHTGERPYSCSECGKSFTNKGNLHAHQKIHTNGNPFSCSQCGKLFNRKTNLHTHLRIHTGERPYSCSECGKRFADKRSLKQHQRTHTGERPFSCSECGKCFTERGNLRKHRRIHTGERPFLCSVCGKGFSVKGNLSKHQRTHIH</sequence>
<evidence type="ECO:0000313" key="17">
    <source>
        <dbReference type="Proteomes" id="UP000228934"/>
    </source>
</evidence>
<name>A0A2G9QKG1_AQUCT</name>
<comment type="subcellular location">
    <subcellularLocation>
        <location evidence="2">Nucleus</location>
    </subcellularLocation>
</comment>
<reference evidence="17" key="1">
    <citation type="journal article" date="2017" name="Nat. Commun.">
        <title>The North American bullfrog draft genome provides insight into hormonal regulation of long noncoding RNA.</title>
        <authorList>
            <person name="Hammond S.A."/>
            <person name="Warren R.L."/>
            <person name="Vandervalk B.P."/>
            <person name="Kucuk E."/>
            <person name="Khan H."/>
            <person name="Gibb E.A."/>
            <person name="Pandoh P."/>
            <person name="Kirk H."/>
            <person name="Zhao Y."/>
            <person name="Jones M."/>
            <person name="Mungall A.J."/>
            <person name="Coope R."/>
            <person name="Pleasance S."/>
            <person name="Moore R.A."/>
            <person name="Holt R.A."/>
            <person name="Round J.M."/>
            <person name="Ohora S."/>
            <person name="Walle B.V."/>
            <person name="Veldhoen N."/>
            <person name="Helbing C.C."/>
            <person name="Birol I."/>
        </authorList>
    </citation>
    <scope>NUCLEOTIDE SEQUENCE [LARGE SCALE GENOMIC DNA]</scope>
</reference>
<dbReference type="PROSITE" id="PS00028">
    <property type="entry name" value="ZINC_FINGER_C2H2_1"/>
    <property type="match status" value="8"/>
</dbReference>
<keyword evidence="10" id="KW-0804">Transcription</keyword>
<dbReference type="PANTHER" id="PTHR23235">
    <property type="entry name" value="KRUEPPEL-LIKE TRANSCRIPTION FACTOR"/>
    <property type="match status" value="1"/>
</dbReference>
<feature type="domain" description="C2H2-type" evidence="14">
    <location>
        <begin position="441"/>
        <end position="468"/>
    </location>
</feature>
<evidence type="ECO:0000256" key="1">
    <source>
        <dbReference type="ARBA" id="ARBA00003767"/>
    </source>
</evidence>
<dbReference type="SUPFAM" id="SSF109640">
    <property type="entry name" value="KRAB domain (Kruppel-associated box)"/>
    <property type="match status" value="1"/>
</dbReference>
<accession>A0A2G9QKG1</accession>
<feature type="domain" description="C2H2-type" evidence="14">
    <location>
        <begin position="413"/>
        <end position="440"/>
    </location>
</feature>
<dbReference type="FunFam" id="3.30.160.60:FF:000417">
    <property type="entry name" value="Zinc finger protein"/>
    <property type="match status" value="1"/>
</dbReference>
<dbReference type="CDD" id="cd07765">
    <property type="entry name" value="KRAB_A-box"/>
    <property type="match status" value="1"/>
</dbReference>
<evidence type="ECO:0000256" key="9">
    <source>
        <dbReference type="ARBA" id="ARBA00023125"/>
    </source>
</evidence>
<keyword evidence="8" id="KW-0805">Transcription regulation</keyword>
<dbReference type="PROSITE" id="PS50805">
    <property type="entry name" value="KRAB"/>
    <property type="match status" value="1"/>
</dbReference>
<dbReference type="Gene3D" id="3.30.160.60">
    <property type="entry name" value="Classic Zinc Finger"/>
    <property type="match status" value="8"/>
</dbReference>
<evidence type="ECO:0000256" key="12">
    <source>
        <dbReference type="PROSITE-ProRule" id="PRU00042"/>
    </source>
</evidence>
<evidence type="ECO:0000256" key="3">
    <source>
        <dbReference type="ARBA" id="ARBA00006991"/>
    </source>
</evidence>
<comment type="similarity">
    <text evidence="3">Belongs to the krueppel C2H2-type zinc-finger protein family.</text>
</comment>
<dbReference type="FunFam" id="3.30.160.60:FF:000358">
    <property type="entry name" value="zinc finger protein 24"/>
    <property type="match status" value="1"/>
</dbReference>
<evidence type="ECO:0000256" key="6">
    <source>
        <dbReference type="ARBA" id="ARBA00022771"/>
    </source>
</evidence>
<dbReference type="GO" id="GO:0008270">
    <property type="term" value="F:zinc ion binding"/>
    <property type="evidence" value="ECO:0007669"/>
    <property type="project" value="UniProtKB-KW"/>
</dbReference>
<proteinExistence type="inferred from homology"/>
<dbReference type="EMBL" id="KV960304">
    <property type="protein sequence ID" value="PIO16025.1"/>
    <property type="molecule type" value="Genomic_DNA"/>
</dbReference>
<feature type="domain" description="C2H2-type" evidence="14">
    <location>
        <begin position="385"/>
        <end position="412"/>
    </location>
</feature>
<feature type="region of interest" description="Disordered" evidence="13">
    <location>
        <begin position="274"/>
        <end position="295"/>
    </location>
</feature>
<evidence type="ECO:0000256" key="2">
    <source>
        <dbReference type="ARBA" id="ARBA00004123"/>
    </source>
</evidence>
<dbReference type="FunFam" id="3.30.160.60:FF:002343">
    <property type="entry name" value="Zinc finger protein 33A"/>
    <property type="match status" value="1"/>
</dbReference>
<feature type="compositionally biased region" description="Polar residues" evidence="13">
    <location>
        <begin position="278"/>
        <end position="293"/>
    </location>
</feature>
<keyword evidence="9" id="KW-0238">DNA-binding</keyword>
<evidence type="ECO:0000256" key="11">
    <source>
        <dbReference type="ARBA" id="ARBA00023242"/>
    </source>
</evidence>
<dbReference type="InterPro" id="IPR013087">
    <property type="entry name" value="Znf_C2H2_type"/>
</dbReference>
<evidence type="ECO:0000256" key="7">
    <source>
        <dbReference type="ARBA" id="ARBA00022833"/>
    </source>
</evidence>